<sequence length="340" mass="36928">MNKRNYRSRFTLTFVLSACLAIFVMYLSVTNGTFDITALEVIRTLLGLDSASDHTLVIFEFRLPRILIGAMVGFALGIAGTVLQGLTRNPLADPGILGIHAAAGLSIVIYMFVVKEAIKSAGWLSVLNMTFFGWIGGVAATAFLILFSRQQGRVNPRMLILVGIALNSGFSALTLYISLKMNPQDFEMATVWMSGSIYSASWAQITAILPWIICFVPILIWRSSILNVLQLDEISTMGIGVNLERERRILLICSVALVSASVAVSGSIGFVGLIAPHIARRLVSIHHQYSLPISGMIGMLMVLTGDFIGKTIFSPAELPAGIVIAIIGVPYFVYLLARSR</sequence>
<dbReference type="InterPro" id="IPR000522">
    <property type="entry name" value="ABC_transptr_permease_BtuC"/>
</dbReference>
<feature type="transmembrane region" description="Helical" evidence="8">
    <location>
        <begin position="66"/>
        <end position="83"/>
    </location>
</feature>
<name>A0A511ZH93_9BACI</name>
<organism evidence="9 10">
    <name type="scientific">Oceanobacillus sojae</name>
    <dbReference type="NCBI Taxonomy" id="582851"/>
    <lineage>
        <taxon>Bacteria</taxon>
        <taxon>Bacillati</taxon>
        <taxon>Bacillota</taxon>
        <taxon>Bacilli</taxon>
        <taxon>Bacillales</taxon>
        <taxon>Bacillaceae</taxon>
        <taxon>Oceanobacillus</taxon>
    </lineage>
</organism>
<dbReference type="Gene3D" id="1.10.3470.10">
    <property type="entry name" value="ABC transporter involved in vitamin B12 uptake, BtuC"/>
    <property type="match status" value="1"/>
</dbReference>
<dbReference type="GO" id="GO:0022857">
    <property type="term" value="F:transmembrane transporter activity"/>
    <property type="evidence" value="ECO:0007669"/>
    <property type="project" value="InterPro"/>
</dbReference>
<feature type="transmembrane region" description="Helical" evidence="8">
    <location>
        <begin position="249"/>
        <end position="275"/>
    </location>
</feature>
<evidence type="ECO:0000256" key="8">
    <source>
        <dbReference type="SAM" id="Phobius"/>
    </source>
</evidence>
<dbReference type="CDD" id="cd06550">
    <property type="entry name" value="TM_ABC_iron-siderophores_like"/>
    <property type="match status" value="1"/>
</dbReference>
<evidence type="ECO:0000313" key="10">
    <source>
        <dbReference type="Proteomes" id="UP000321558"/>
    </source>
</evidence>
<evidence type="ECO:0000313" key="9">
    <source>
        <dbReference type="EMBL" id="GEN86814.1"/>
    </source>
</evidence>
<dbReference type="InterPro" id="IPR037294">
    <property type="entry name" value="ABC_BtuC-like"/>
</dbReference>
<feature type="transmembrane region" description="Helical" evidence="8">
    <location>
        <begin position="12"/>
        <end position="29"/>
    </location>
</feature>
<feature type="transmembrane region" description="Helical" evidence="8">
    <location>
        <begin position="159"/>
        <end position="179"/>
    </location>
</feature>
<keyword evidence="5 8" id="KW-0812">Transmembrane</keyword>
<feature type="transmembrane region" description="Helical" evidence="8">
    <location>
        <begin position="126"/>
        <end position="147"/>
    </location>
</feature>
<accession>A0A511ZH93</accession>
<comment type="caution">
    <text evidence="9">The sequence shown here is derived from an EMBL/GenBank/DDBJ whole genome shotgun (WGS) entry which is preliminary data.</text>
</comment>
<keyword evidence="7 8" id="KW-0472">Membrane</keyword>
<evidence type="ECO:0000256" key="5">
    <source>
        <dbReference type="ARBA" id="ARBA00022692"/>
    </source>
</evidence>
<protein>
    <submittedName>
        <fullName evidence="9">Iron ABC transporter permease</fullName>
    </submittedName>
</protein>
<keyword evidence="3" id="KW-0813">Transport</keyword>
<evidence type="ECO:0000256" key="7">
    <source>
        <dbReference type="ARBA" id="ARBA00023136"/>
    </source>
</evidence>
<dbReference type="PANTHER" id="PTHR30472:SF23">
    <property type="entry name" value="IRON-UPTAKE SYSTEM PERMEASE PROTEIN FEUC"/>
    <property type="match status" value="1"/>
</dbReference>
<comment type="similarity">
    <text evidence="2">Belongs to the binding-protein-dependent transport system permease family. FecCD subfamily.</text>
</comment>
<feature type="transmembrane region" description="Helical" evidence="8">
    <location>
        <begin position="199"/>
        <end position="221"/>
    </location>
</feature>
<keyword evidence="6 8" id="KW-1133">Transmembrane helix</keyword>
<dbReference type="GO" id="GO:0005886">
    <property type="term" value="C:plasma membrane"/>
    <property type="evidence" value="ECO:0007669"/>
    <property type="project" value="UniProtKB-SubCell"/>
</dbReference>
<dbReference type="GO" id="GO:0033214">
    <property type="term" value="P:siderophore-iron import into cell"/>
    <property type="evidence" value="ECO:0007669"/>
    <property type="project" value="TreeGrafter"/>
</dbReference>
<keyword evidence="10" id="KW-1185">Reference proteome</keyword>
<dbReference type="PANTHER" id="PTHR30472">
    <property type="entry name" value="FERRIC ENTEROBACTIN TRANSPORT SYSTEM PERMEASE PROTEIN"/>
    <property type="match status" value="1"/>
</dbReference>
<feature type="transmembrane region" description="Helical" evidence="8">
    <location>
        <begin position="320"/>
        <end position="337"/>
    </location>
</feature>
<reference evidence="9 10" key="1">
    <citation type="submission" date="2019-07" db="EMBL/GenBank/DDBJ databases">
        <title>Whole genome shotgun sequence of Oceanobacillus sojae NBRC 105379.</title>
        <authorList>
            <person name="Hosoyama A."/>
            <person name="Uohara A."/>
            <person name="Ohji S."/>
            <person name="Ichikawa N."/>
        </authorList>
    </citation>
    <scope>NUCLEOTIDE SEQUENCE [LARGE SCALE GENOMIC DNA]</scope>
    <source>
        <strain evidence="9 10">NBRC 105379</strain>
    </source>
</reference>
<dbReference type="STRING" id="582851.GCA_900162665_03272"/>
<evidence type="ECO:0000256" key="1">
    <source>
        <dbReference type="ARBA" id="ARBA00004651"/>
    </source>
</evidence>
<dbReference type="AlphaFoldDB" id="A0A511ZH93"/>
<evidence type="ECO:0000256" key="4">
    <source>
        <dbReference type="ARBA" id="ARBA00022475"/>
    </source>
</evidence>
<dbReference type="EMBL" id="BJYM01000005">
    <property type="protein sequence ID" value="GEN86814.1"/>
    <property type="molecule type" value="Genomic_DNA"/>
</dbReference>
<keyword evidence="4" id="KW-1003">Cell membrane</keyword>
<feature type="transmembrane region" description="Helical" evidence="8">
    <location>
        <begin position="95"/>
        <end position="114"/>
    </location>
</feature>
<comment type="subcellular location">
    <subcellularLocation>
        <location evidence="1">Cell membrane</location>
        <topology evidence="1">Multi-pass membrane protein</topology>
    </subcellularLocation>
</comment>
<dbReference type="Pfam" id="PF01032">
    <property type="entry name" value="FecCD"/>
    <property type="match status" value="1"/>
</dbReference>
<evidence type="ECO:0000256" key="6">
    <source>
        <dbReference type="ARBA" id="ARBA00022989"/>
    </source>
</evidence>
<evidence type="ECO:0000256" key="3">
    <source>
        <dbReference type="ARBA" id="ARBA00022448"/>
    </source>
</evidence>
<evidence type="ECO:0000256" key="2">
    <source>
        <dbReference type="ARBA" id="ARBA00007935"/>
    </source>
</evidence>
<proteinExistence type="inferred from homology"/>
<dbReference type="FunFam" id="1.10.3470.10:FF:000001">
    <property type="entry name" value="Vitamin B12 ABC transporter permease BtuC"/>
    <property type="match status" value="1"/>
</dbReference>
<dbReference type="SUPFAM" id="SSF81345">
    <property type="entry name" value="ABC transporter involved in vitamin B12 uptake, BtuC"/>
    <property type="match status" value="1"/>
</dbReference>
<dbReference type="RefSeq" id="WP_246145087.1">
    <property type="nucleotide sequence ID" value="NZ_BJYM01000005.1"/>
</dbReference>
<dbReference type="Proteomes" id="UP000321558">
    <property type="component" value="Unassembled WGS sequence"/>
</dbReference>
<gene>
    <name evidence="9" type="ORF">OSO01_15530</name>
</gene>